<protein>
    <submittedName>
        <fullName evidence="1">HAD-IB family phosphatase</fullName>
    </submittedName>
</protein>
<reference evidence="1" key="1">
    <citation type="submission" date="2020-10" db="EMBL/GenBank/DDBJ databases">
        <authorList>
            <person name="Gilroy R."/>
        </authorList>
    </citation>
    <scope>NUCLEOTIDE SEQUENCE</scope>
    <source>
        <strain evidence="1">CHK183-6373</strain>
    </source>
</reference>
<organism evidence="1 2">
    <name type="scientific">Candidatus Ornithocaccomicrobium faecavium</name>
    <dbReference type="NCBI Taxonomy" id="2840890"/>
    <lineage>
        <taxon>Bacteria</taxon>
        <taxon>Bacillati</taxon>
        <taxon>Bacillota</taxon>
        <taxon>Clostridia</taxon>
        <taxon>Candidatus Ornithocaccomicrobium</taxon>
    </lineage>
</organism>
<dbReference type="EMBL" id="DVOT01000096">
    <property type="protein sequence ID" value="HIV27387.1"/>
    <property type="molecule type" value="Genomic_DNA"/>
</dbReference>
<comment type="caution">
    <text evidence="1">The sequence shown here is derived from an EMBL/GenBank/DDBJ whole genome shotgun (WGS) entry which is preliminary data.</text>
</comment>
<proteinExistence type="predicted"/>
<reference evidence="1" key="2">
    <citation type="journal article" date="2021" name="PeerJ">
        <title>Extensive microbial diversity within the chicken gut microbiome revealed by metagenomics and culture.</title>
        <authorList>
            <person name="Gilroy R."/>
            <person name="Ravi A."/>
            <person name="Getino M."/>
            <person name="Pursley I."/>
            <person name="Horton D.L."/>
            <person name="Alikhan N.F."/>
            <person name="Baker D."/>
            <person name="Gharbi K."/>
            <person name="Hall N."/>
            <person name="Watson M."/>
            <person name="Adriaenssens E.M."/>
            <person name="Foster-Nyarko E."/>
            <person name="Jarju S."/>
            <person name="Secka A."/>
            <person name="Antonio M."/>
            <person name="Oren A."/>
            <person name="Chaudhuri R.R."/>
            <person name="La Ragione R."/>
            <person name="Hildebrand F."/>
            <person name="Pallen M.J."/>
        </authorList>
    </citation>
    <scope>NUCLEOTIDE SEQUENCE</scope>
    <source>
        <strain evidence="1">CHK183-6373</strain>
    </source>
</reference>
<dbReference type="Pfam" id="PF12710">
    <property type="entry name" value="HAD"/>
    <property type="match status" value="1"/>
</dbReference>
<dbReference type="InterPro" id="IPR036412">
    <property type="entry name" value="HAD-like_sf"/>
</dbReference>
<evidence type="ECO:0000313" key="1">
    <source>
        <dbReference type="EMBL" id="HIV27387.1"/>
    </source>
</evidence>
<dbReference type="Gene3D" id="3.40.50.1000">
    <property type="entry name" value="HAD superfamily/HAD-like"/>
    <property type="match status" value="1"/>
</dbReference>
<dbReference type="NCBIfam" id="TIGR01488">
    <property type="entry name" value="HAD-SF-IB"/>
    <property type="match status" value="1"/>
</dbReference>
<evidence type="ECO:0000313" key="2">
    <source>
        <dbReference type="Proteomes" id="UP000886884"/>
    </source>
</evidence>
<gene>
    <name evidence="1" type="ORF">IAA64_05430</name>
</gene>
<dbReference type="SUPFAM" id="SSF56784">
    <property type="entry name" value="HAD-like"/>
    <property type="match status" value="1"/>
</dbReference>
<dbReference type="Gene3D" id="1.20.1440.100">
    <property type="entry name" value="SG protein - dephosphorylation function"/>
    <property type="match status" value="1"/>
</dbReference>
<name>A0A9D1TD27_9FIRM</name>
<dbReference type="Proteomes" id="UP000886884">
    <property type="component" value="Unassembled WGS sequence"/>
</dbReference>
<sequence length="187" mass="21178">MNAYDFDNTIFRGDSTARFLAFCARRYPRVWRHAPAILGAGALFLLGKVEKTAFKQKMFEFLQDVPDVEAAVSAFWQKNARRVRAWYQAQRREDDVIVSASPEFLLAPIAAQLGARLIASRVDPFTGQYDGENCHGAEKVRRFQAEFGGARPDAFYSDSLSDAPMARLATRAYLVRGERVLPWPEPR</sequence>
<dbReference type="AlphaFoldDB" id="A0A9D1TD27"/>
<dbReference type="InterPro" id="IPR023214">
    <property type="entry name" value="HAD_sf"/>
</dbReference>
<accession>A0A9D1TD27</accession>